<dbReference type="Proteomes" id="UP000005974">
    <property type="component" value="Unassembled WGS sequence"/>
</dbReference>
<keyword evidence="2" id="KW-1185">Reference proteome</keyword>
<gene>
    <name evidence="1" type="ORF">HMPREF1064_01419</name>
</gene>
<dbReference type="EMBL" id="AGXJ01000025">
    <property type="protein sequence ID" value="EIY36455.1"/>
    <property type="molecule type" value="Genomic_DNA"/>
</dbReference>
<reference evidence="1 2" key="1">
    <citation type="submission" date="2012-02" db="EMBL/GenBank/DDBJ databases">
        <title>The Genome Sequence of Bacteroides dorei CL02T12C06.</title>
        <authorList>
            <consortium name="The Broad Institute Genome Sequencing Platform"/>
            <person name="Earl A."/>
            <person name="Ward D."/>
            <person name="Feldgarden M."/>
            <person name="Gevers D."/>
            <person name="Zitomersky N.L."/>
            <person name="Coyne M.J."/>
            <person name="Comstock L.E."/>
            <person name="Young S.K."/>
            <person name="Zeng Q."/>
            <person name="Gargeya S."/>
            <person name="Fitzgerald M."/>
            <person name="Haas B."/>
            <person name="Abouelleil A."/>
            <person name="Alvarado L."/>
            <person name="Arachchi H.M."/>
            <person name="Berlin A."/>
            <person name="Chapman S.B."/>
            <person name="Gearin G."/>
            <person name="Goldberg J."/>
            <person name="Griggs A."/>
            <person name="Gujja S."/>
            <person name="Hansen M."/>
            <person name="Heiman D."/>
            <person name="Howarth C."/>
            <person name="Larimer J."/>
            <person name="Lui A."/>
            <person name="MacDonald P.J.P."/>
            <person name="McCowen C."/>
            <person name="Montmayeur A."/>
            <person name="Murphy C."/>
            <person name="Neiman D."/>
            <person name="Pearson M."/>
            <person name="Priest M."/>
            <person name="Roberts A."/>
            <person name="Saif S."/>
            <person name="Shea T."/>
            <person name="Sisk P."/>
            <person name="Stolte C."/>
            <person name="Sykes S."/>
            <person name="Wortman J."/>
            <person name="Nusbaum C."/>
            <person name="Birren B."/>
        </authorList>
    </citation>
    <scope>NUCLEOTIDE SEQUENCE [LARGE SCALE GENOMIC DNA]</scope>
    <source>
        <strain evidence="1 2">CL02T12C06</strain>
    </source>
</reference>
<accession>I8WCV9</accession>
<organism evidence="1 2">
    <name type="scientific">Phocaeicola dorei CL02T12C06</name>
    <dbReference type="NCBI Taxonomy" id="997876"/>
    <lineage>
        <taxon>Bacteria</taxon>
        <taxon>Pseudomonadati</taxon>
        <taxon>Bacteroidota</taxon>
        <taxon>Bacteroidia</taxon>
        <taxon>Bacteroidales</taxon>
        <taxon>Bacteroidaceae</taxon>
        <taxon>Phocaeicola</taxon>
    </lineage>
</organism>
<proteinExistence type="predicted"/>
<name>I8WCV9_9BACT</name>
<protein>
    <submittedName>
        <fullName evidence="1">Uncharacterized protein</fullName>
    </submittedName>
</protein>
<comment type="caution">
    <text evidence="1">The sequence shown here is derived from an EMBL/GenBank/DDBJ whole genome shotgun (WGS) entry which is preliminary data.</text>
</comment>
<evidence type="ECO:0000313" key="2">
    <source>
        <dbReference type="Proteomes" id="UP000005974"/>
    </source>
</evidence>
<evidence type="ECO:0000313" key="1">
    <source>
        <dbReference type="EMBL" id="EIY36455.1"/>
    </source>
</evidence>
<dbReference type="HOGENOM" id="CLU_3395023_0_0_10"/>
<sequence>MKKRFLCEKRGAEGGGYIFREENHLYIFSEK</sequence>
<dbReference type="AlphaFoldDB" id="I8WCV9"/>